<dbReference type="PANTHER" id="PTHR13009:SF22">
    <property type="entry name" value="LD43819P"/>
    <property type="match status" value="1"/>
</dbReference>
<dbReference type="GO" id="GO:0005829">
    <property type="term" value="C:cytosol"/>
    <property type="evidence" value="ECO:0007669"/>
    <property type="project" value="TreeGrafter"/>
</dbReference>
<dbReference type="Gene3D" id="3.15.10.20">
    <property type="entry name" value="Activator of Hsp90 ATPase Aha1, N-terminal domain"/>
    <property type="match status" value="1"/>
</dbReference>
<dbReference type="InterPro" id="IPR036338">
    <property type="entry name" value="Aha1"/>
</dbReference>
<evidence type="ECO:0000256" key="1">
    <source>
        <dbReference type="ARBA" id="ARBA00006817"/>
    </source>
</evidence>
<dbReference type="InterPro" id="IPR015310">
    <property type="entry name" value="AHSA1-like_N"/>
</dbReference>
<reference evidence="3 4" key="1">
    <citation type="submission" date="2023-10" db="EMBL/GenBank/DDBJ databases">
        <authorList>
            <person name="Maclean D."/>
            <person name="Macfadyen A."/>
        </authorList>
    </citation>
    <scope>NUCLEOTIDE SEQUENCE [LARGE SCALE GENOMIC DNA]</scope>
</reference>
<evidence type="ECO:0000259" key="2">
    <source>
        <dbReference type="SMART" id="SM01000"/>
    </source>
</evidence>
<dbReference type="GO" id="GO:0051087">
    <property type="term" value="F:protein-folding chaperone binding"/>
    <property type="evidence" value="ECO:0007669"/>
    <property type="project" value="InterPro"/>
</dbReference>
<dbReference type="SMART" id="SM01000">
    <property type="entry name" value="Aha1_N"/>
    <property type="match status" value="1"/>
</dbReference>
<keyword evidence="4" id="KW-1185">Reference proteome</keyword>
<dbReference type="GO" id="GO:0001671">
    <property type="term" value="F:ATPase activator activity"/>
    <property type="evidence" value="ECO:0007669"/>
    <property type="project" value="InterPro"/>
</dbReference>
<accession>A0AAV1HZM6</accession>
<gene>
    <name evidence="3" type="ORF">CVIRNUC_003804</name>
</gene>
<comment type="similarity">
    <text evidence="1">Belongs to the AHA1 family.</text>
</comment>
<name>A0AAV1HZM6_9CHLO</name>
<dbReference type="EMBL" id="CAUYUE010000004">
    <property type="protein sequence ID" value="CAK0770811.1"/>
    <property type="molecule type" value="Genomic_DNA"/>
</dbReference>
<dbReference type="GO" id="GO:0006457">
    <property type="term" value="P:protein folding"/>
    <property type="evidence" value="ECO:0007669"/>
    <property type="project" value="TreeGrafter"/>
</dbReference>
<dbReference type="Pfam" id="PF09229">
    <property type="entry name" value="Aha1_N"/>
    <property type="match status" value="1"/>
</dbReference>
<sequence length="207" mass="23022">MPGREESEYASKLHQQAESKAECSYSYWAAGQCQSTASFQERKLEAKELAEQARREKAASAQGVSVWNQAGTFEERDCTAFAKEQLKMLINGLEHKAAGCLLRLGSFTSIEGEATVWVVRSNKRAGFDFTIEAAWAIEHPTSGAEAKGSLKLPNVTPDDLDELADMMEVQVSEAAGWQDAELRRLVRRSSEPLAERLGRLQQLLKER</sequence>
<dbReference type="SUPFAM" id="SSF103111">
    <property type="entry name" value="Activator of Hsp90 ATPase, Aha1"/>
    <property type="match status" value="1"/>
</dbReference>
<dbReference type="Proteomes" id="UP001314263">
    <property type="component" value="Unassembled WGS sequence"/>
</dbReference>
<comment type="caution">
    <text evidence="3">The sequence shown here is derived from an EMBL/GenBank/DDBJ whole genome shotgun (WGS) entry which is preliminary data.</text>
</comment>
<organism evidence="3 4">
    <name type="scientific">Coccomyxa viridis</name>
    <dbReference type="NCBI Taxonomy" id="1274662"/>
    <lineage>
        <taxon>Eukaryota</taxon>
        <taxon>Viridiplantae</taxon>
        <taxon>Chlorophyta</taxon>
        <taxon>core chlorophytes</taxon>
        <taxon>Trebouxiophyceae</taxon>
        <taxon>Trebouxiophyceae incertae sedis</taxon>
        <taxon>Coccomyxaceae</taxon>
        <taxon>Coccomyxa</taxon>
    </lineage>
</organism>
<evidence type="ECO:0000313" key="4">
    <source>
        <dbReference type="Proteomes" id="UP001314263"/>
    </source>
</evidence>
<evidence type="ECO:0000313" key="3">
    <source>
        <dbReference type="EMBL" id="CAK0770811.1"/>
    </source>
</evidence>
<dbReference type="PANTHER" id="PTHR13009">
    <property type="entry name" value="HEAT SHOCK PROTEIN 90 HSP90 CO-CHAPERONE AHA-1"/>
    <property type="match status" value="1"/>
</dbReference>
<proteinExistence type="inferred from homology"/>
<feature type="domain" description="Activator of Hsp90 ATPase AHSA1-like N-terminal" evidence="2">
    <location>
        <begin position="75"/>
        <end position="207"/>
    </location>
</feature>
<protein>
    <recommendedName>
        <fullName evidence="2">Activator of Hsp90 ATPase AHSA1-like N-terminal domain-containing protein</fullName>
    </recommendedName>
</protein>
<dbReference type="AlphaFoldDB" id="A0AAV1HZM6"/>